<dbReference type="InterPro" id="IPR036465">
    <property type="entry name" value="vWFA_dom_sf"/>
</dbReference>
<dbReference type="STRING" id="1618573.UT19_C0003G0021"/>
<accession>A0A0G0PXV2</accession>
<dbReference type="SMART" id="SM00327">
    <property type="entry name" value="VWA"/>
    <property type="match status" value="1"/>
</dbReference>
<feature type="domain" description="VWFA" evidence="2">
    <location>
        <begin position="289"/>
        <end position="472"/>
    </location>
</feature>
<comment type="caution">
    <text evidence="3">The sequence shown here is derived from an EMBL/GenBank/DDBJ whole genome shotgun (WGS) entry which is preliminary data.</text>
</comment>
<dbReference type="CDD" id="cd00198">
    <property type="entry name" value="vWFA"/>
    <property type="match status" value="1"/>
</dbReference>
<feature type="region of interest" description="Disordered" evidence="1">
    <location>
        <begin position="109"/>
        <end position="132"/>
    </location>
</feature>
<evidence type="ECO:0000256" key="1">
    <source>
        <dbReference type="SAM" id="MobiDB-lite"/>
    </source>
</evidence>
<dbReference type="PANTHER" id="PTHR24020">
    <property type="entry name" value="COLLAGEN ALPHA"/>
    <property type="match status" value="1"/>
</dbReference>
<reference evidence="3 4" key="1">
    <citation type="journal article" date="2015" name="Nature">
        <title>rRNA introns, odd ribosomes, and small enigmatic genomes across a large radiation of phyla.</title>
        <authorList>
            <person name="Brown C.T."/>
            <person name="Hug L.A."/>
            <person name="Thomas B.C."/>
            <person name="Sharon I."/>
            <person name="Castelle C.J."/>
            <person name="Singh A."/>
            <person name="Wilkins M.J."/>
            <person name="Williams K.H."/>
            <person name="Banfield J.F."/>
        </authorList>
    </citation>
    <scope>NUCLEOTIDE SEQUENCE [LARGE SCALE GENOMIC DNA]</scope>
</reference>
<dbReference type="InterPro" id="IPR002035">
    <property type="entry name" value="VWF_A"/>
</dbReference>
<protein>
    <submittedName>
        <fullName evidence="3">von Willebrand factor, type A</fullName>
    </submittedName>
</protein>
<gene>
    <name evidence="3" type="ORF">UT19_C0003G0021</name>
</gene>
<dbReference type="EMBL" id="LBVW01000003">
    <property type="protein sequence ID" value="KKQ94216.1"/>
    <property type="molecule type" value="Genomic_DNA"/>
</dbReference>
<name>A0A0G0PXV2_9BACT</name>
<proteinExistence type="predicted"/>
<dbReference type="Pfam" id="PF00092">
    <property type="entry name" value="VWA"/>
    <property type="match status" value="1"/>
</dbReference>
<dbReference type="Gene3D" id="3.40.50.410">
    <property type="entry name" value="von Willebrand factor, type A domain"/>
    <property type="match status" value="1"/>
</dbReference>
<sequence>MKRILISVITLGLVAALAVSITGSFFSDTETSKDNILQAGELDLKIDNTSYYNGKPYPDASWEPDDLPGHLFFNFQDLKPGDWGEDTISLRVDDNDAWACMKITHTEDDDETCNEPELKDDPTCDDPDDDKKDGELGSHLSFIFWVDDGDNVLEKDEEEGIIRQQDLVGNVFDGKIINLADALGGVLGLAGPLVGSKTYYIGKAWCFGEMTITPLPDNTGVSPEVDSGIKCDGAELNNETQTDQVLVDFEFSAYQSRNNPNFTCSGEKPSGTPTPTLTPTPPLACNKADVMLVLDRSGSISSTELVQLKTAAKDFVDSLTLALDGNHAGKSSFATTGTLNHHLTSDPTSLKAAIDAMISGGWTNLKEGIDLAKTELDNPGDGHDRADGVSLDKMIVITDGNPNRPLDGDPPPDVDAKNAADVAKAAGVEIFVVGVGSDVDATYLTNDIATAGAGHYYSASDYSGLQTILSGLDLCD</sequence>
<dbReference type="SUPFAM" id="SSF53300">
    <property type="entry name" value="vWA-like"/>
    <property type="match status" value="1"/>
</dbReference>
<dbReference type="PANTHER" id="PTHR24020:SF84">
    <property type="entry name" value="VWFA DOMAIN-CONTAINING PROTEIN"/>
    <property type="match status" value="1"/>
</dbReference>
<evidence type="ECO:0000259" key="2">
    <source>
        <dbReference type="PROSITE" id="PS50234"/>
    </source>
</evidence>
<evidence type="ECO:0000313" key="3">
    <source>
        <dbReference type="EMBL" id="KKQ94216.1"/>
    </source>
</evidence>
<dbReference type="PROSITE" id="PS50234">
    <property type="entry name" value="VWFA"/>
    <property type="match status" value="1"/>
</dbReference>
<dbReference type="InterPro" id="IPR050525">
    <property type="entry name" value="ECM_Assembly_Org"/>
</dbReference>
<organism evidence="3 4">
    <name type="scientific">Candidatus Woesebacteria bacterium GW2011_GWB1_39_10b</name>
    <dbReference type="NCBI Taxonomy" id="1618573"/>
    <lineage>
        <taxon>Bacteria</taxon>
        <taxon>Candidatus Woeseibacteriota</taxon>
    </lineage>
</organism>
<dbReference type="Proteomes" id="UP000034932">
    <property type="component" value="Unassembled WGS sequence"/>
</dbReference>
<evidence type="ECO:0000313" key="4">
    <source>
        <dbReference type="Proteomes" id="UP000034932"/>
    </source>
</evidence>
<dbReference type="AlphaFoldDB" id="A0A0G0PXV2"/>